<reference evidence="2 3" key="1">
    <citation type="submission" date="2020-08" db="EMBL/GenBank/DDBJ databases">
        <title>Cohnella phylogeny.</title>
        <authorList>
            <person name="Dunlap C."/>
        </authorList>
    </citation>
    <scope>NUCLEOTIDE SEQUENCE [LARGE SCALE GENOMIC DNA]</scope>
    <source>
        <strain evidence="2 3">CBP 2801</strain>
    </source>
</reference>
<dbReference type="EMBL" id="JACJVO010000002">
    <property type="protein sequence ID" value="MBB6729562.1"/>
    <property type="molecule type" value="Genomic_DNA"/>
</dbReference>
<accession>A0A7X0VTT9</accession>
<organism evidence="2 3">
    <name type="scientific">Cohnella zeiphila</name>
    <dbReference type="NCBI Taxonomy" id="2761120"/>
    <lineage>
        <taxon>Bacteria</taxon>
        <taxon>Bacillati</taxon>
        <taxon>Bacillota</taxon>
        <taxon>Bacilli</taxon>
        <taxon>Bacillales</taxon>
        <taxon>Paenibacillaceae</taxon>
        <taxon>Cohnella</taxon>
    </lineage>
</organism>
<feature type="chain" id="PRO_5031016267" evidence="1">
    <location>
        <begin position="24"/>
        <end position="192"/>
    </location>
</feature>
<proteinExistence type="predicted"/>
<feature type="signal peptide" evidence="1">
    <location>
        <begin position="1"/>
        <end position="23"/>
    </location>
</feature>
<dbReference type="Proteomes" id="UP000564644">
    <property type="component" value="Unassembled WGS sequence"/>
</dbReference>
<evidence type="ECO:0000313" key="2">
    <source>
        <dbReference type="EMBL" id="MBB6729562.1"/>
    </source>
</evidence>
<keyword evidence="3" id="KW-1185">Reference proteome</keyword>
<keyword evidence="1" id="KW-0732">Signal</keyword>
<comment type="caution">
    <text evidence="2">The sequence shown here is derived from an EMBL/GenBank/DDBJ whole genome shotgun (WGS) entry which is preliminary data.</text>
</comment>
<name>A0A7X0VTT9_9BACL</name>
<sequence length="192" mass="21168">MKFHRLILLTVALTLAGGSAIYADSIAQKVKIMFNKQEMADGGALIDGKAYVGVRSLGDVVQGMVAWDDDGKSVTIYKPNVHMFVMSGSKPFGSVPKGKSTSFQVFAQIDNLQTDISGFKVTVSDPYGDETWLDGRTSTDSDFPTDKDNFWFTSAEKSYEFKSSGKYTLRFWMQPADNSPMQVVSEKTILAK</sequence>
<dbReference type="AlphaFoldDB" id="A0A7X0VTT9"/>
<evidence type="ECO:0000313" key="3">
    <source>
        <dbReference type="Proteomes" id="UP000564644"/>
    </source>
</evidence>
<evidence type="ECO:0000256" key="1">
    <source>
        <dbReference type="SAM" id="SignalP"/>
    </source>
</evidence>
<dbReference type="RefSeq" id="WP_185127240.1">
    <property type="nucleotide sequence ID" value="NZ_JACJVO010000002.1"/>
</dbReference>
<gene>
    <name evidence="2" type="ORF">H7C18_01450</name>
</gene>
<protein>
    <submittedName>
        <fullName evidence="2">Copper amine oxidase</fullName>
    </submittedName>
</protein>